<dbReference type="AlphaFoldDB" id="A0A3N4Z8R6"/>
<dbReference type="InterPro" id="IPR029033">
    <property type="entry name" value="His_PPase_superfam"/>
</dbReference>
<feature type="region of interest" description="Disordered" evidence="1">
    <location>
        <begin position="200"/>
        <end position="220"/>
    </location>
</feature>
<dbReference type="InterPro" id="IPR013078">
    <property type="entry name" value="His_Pase_superF_clade-1"/>
</dbReference>
<dbReference type="GO" id="GO:0016791">
    <property type="term" value="F:phosphatase activity"/>
    <property type="evidence" value="ECO:0007669"/>
    <property type="project" value="TreeGrafter"/>
</dbReference>
<dbReference type="CDD" id="cd07067">
    <property type="entry name" value="HP_PGM_like"/>
    <property type="match status" value="1"/>
</dbReference>
<name>A0A3N4Z8R6_9MICO</name>
<sequence length="220" mass="23180">MRLVLIRHGQTPSNVDHLLDTAEPGPDLTDLGRQQALALPATLRPVGIEAIYASTLVRTQQTADPLARALGLDVQVRRGLREITAGDLEMAGDEESVRTYLSIVLGWADGAPHARMPGTDEGAAAVLGRFDEVVGEVAGTGVEVAALFSHGAMIRAWAAARCHNVTVDFAAQNAVSNTGALVLSGRPGRWRAEHWQEQALGGAPLEDPATDGAAAEPLHH</sequence>
<dbReference type="InterPro" id="IPR001345">
    <property type="entry name" value="PG/BPGM_mutase_AS"/>
</dbReference>
<gene>
    <name evidence="2" type="ORF">EDD32_2941</name>
</gene>
<dbReference type="Pfam" id="PF00300">
    <property type="entry name" value="His_Phos_1"/>
    <property type="match status" value="1"/>
</dbReference>
<dbReference type="EMBL" id="RKRA01000001">
    <property type="protein sequence ID" value="RPF28414.1"/>
    <property type="molecule type" value="Genomic_DNA"/>
</dbReference>
<evidence type="ECO:0000313" key="3">
    <source>
        <dbReference type="Proteomes" id="UP000280726"/>
    </source>
</evidence>
<organism evidence="2 3">
    <name type="scientific">Georgenia muralis</name>
    <dbReference type="NCBI Taxonomy" id="154117"/>
    <lineage>
        <taxon>Bacteria</taxon>
        <taxon>Bacillati</taxon>
        <taxon>Actinomycetota</taxon>
        <taxon>Actinomycetes</taxon>
        <taxon>Micrococcales</taxon>
        <taxon>Bogoriellaceae</taxon>
        <taxon>Georgenia</taxon>
    </lineage>
</organism>
<dbReference type="RefSeq" id="WP_123918607.1">
    <property type="nucleotide sequence ID" value="NZ_RKRA01000001.1"/>
</dbReference>
<dbReference type="SUPFAM" id="SSF53254">
    <property type="entry name" value="Phosphoglycerate mutase-like"/>
    <property type="match status" value="1"/>
</dbReference>
<dbReference type="SMART" id="SM00855">
    <property type="entry name" value="PGAM"/>
    <property type="match status" value="1"/>
</dbReference>
<dbReference type="GO" id="GO:0005737">
    <property type="term" value="C:cytoplasm"/>
    <property type="evidence" value="ECO:0007669"/>
    <property type="project" value="TreeGrafter"/>
</dbReference>
<proteinExistence type="predicted"/>
<comment type="caution">
    <text evidence="2">The sequence shown here is derived from an EMBL/GenBank/DDBJ whole genome shotgun (WGS) entry which is preliminary data.</text>
</comment>
<dbReference type="InterPro" id="IPR050275">
    <property type="entry name" value="PGM_Phosphatase"/>
</dbReference>
<keyword evidence="3" id="KW-1185">Reference proteome</keyword>
<evidence type="ECO:0000256" key="1">
    <source>
        <dbReference type="SAM" id="MobiDB-lite"/>
    </source>
</evidence>
<dbReference type="PANTHER" id="PTHR48100:SF58">
    <property type="entry name" value="PE-PGRS FAMILY PROTEIN PE_PGRS11"/>
    <property type="match status" value="1"/>
</dbReference>
<dbReference type="PANTHER" id="PTHR48100">
    <property type="entry name" value="BROAD-SPECIFICITY PHOSPHATASE YOR283W-RELATED"/>
    <property type="match status" value="1"/>
</dbReference>
<reference evidence="2 3" key="1">
    <citation type="submission" date="2018-11" db="EMBL/GenBank/DDBJ databases">
        <title>Sequencing the genomes of 1000 actinobacteria strains.</title>
        <authorList>
            <person name="Klenk H.-P."/>
        </authorList>
    </citation>
    <scope>NUCLEOTIDE SEQUENCE [LARGE SCALE GENOMIC DNA]</scope>
    <source>
        <strain evidence="2 3">DSM 14418</strain>
    </source>
</reference>
<protein>
    <submittedName>
        <fullName evidence="2">Putative phosphoglycerate mutase</fullName>
    </submittedName>
</protein>
<dbReference type="Gene3D" id="3.40.50.1240">
    <property type="entry name" value="Phosphoglycerate mutase-like"/>
    <property type="match status" value="1"/>
</dbReference>
<dbReference type="PROSITE" id="PS00175">
    <property type="entry name" value="PG_MUTASE"/>
    <property type="match status" value="1"/>
</dbReference>
<dbReference type="OrthoDB" id="9793115at2"/>
<dbReference type="Proteomes" id="UP000280726">
    <property type="component" value="Unassembled WGS sequence"/>
</dbReference>
<evidence type="ECO:0000313" key="2">
    <source>
        <dbReference type="EMBL" id="RPF28414.1"/>
    </source>
</evidence>
<accession>A0A3N4Z8R6</accession>